<dbReference type="Proteomes" id="UP000024635">
    <property type="component" value="Unassembled WGS sequence"/>
</dbReference>
<keyword evidence="2" id="KW-1185">Reference proteome</keyword>
<gene>
    <name evidence="1" type="primary">Acey_s0783.g2324</name>
    <name evidence="1" type="ORF">Y032_0783g2324</name>
</gene>
<organism evidence="1 2">
    <name type="scientific">Ancylostoma ceylanicum</name>
    <dbReference type="NCBI Taxonomy" id="53326"/>
    <lineage>
        <taxon>Eukaryota</taxon>
        <taxon>Metazoa</taxon>
        <taxon>Ecdysozoa</taxon>
        <taxon>Nematoda</taxon>
        <taxon>Chromadorea</taxon>
        <taxon>Rhabditida</taxon>
        <taxon>Rhabditina</taxon>
        <taxon>Rhabditomorpha</taxon>
        <taxon>Strongyloidea</taxon>
        <taxon>Ancylostomatidae</taxon>
        <taxon>Ancylostomatinae</taxon>
        <taxon>Ancylostoma</taxon>
    </lineage>
</organism>
<evidence type="ECO:0008006" key="3">
    <source>
        <dbReference type="Google" id="ProtNLM"/>
    </source>
</evidence>
<comment type="caution">
    <text evidence="1">The sequence shown here is derived from an EMBL/GenBank/DDBJ whole genome shotgun (WGS) entry which is preliminary data.</text>
</comment>
<reference evidence="2" key="1">
    <citation type="journal article" date="2015" name="Nat. Genet.">
        <title>The genome and transcriptome of the zoonotic hookworm Ancylostoma ceylanicum identify infection-specific gene families.</title>
        <authorList>
            <person name="Schwarz E.M."/>
            <person name="Hu Y."/>
            <person name="Antoshechkin I."/>
            <person name="Miller M.M."/>
            <person name="Sternberg P.W."/>
            <person name="Aroian R.V."/>
        </authorList>
    </citation>
    <scope>NUCLEOTIDE SEQUENCE</scope>
    <source>
        <strain evidence="2">HY135</strain>
    </source>
</reference>
<dbReference type="EMBL" id="JARK01000383">
    <property type="protein sequence ID" value="EYC37518.1"/>
    <property type="molecule type" value="Genomic_DNA"/>
</dbReference>
<name>A0A016WEU9_9BILA</name>
<sequence>MVQRLAPVLAIYFTSKIEQPVLARLPLLYYRYIDDCFIVTSTQTEMDECFNIFNKQSKRICFTRKIPKDGWLAYLDTQISLSSGMIRVKWFRKAAPKNIHVHATSTHPASVKRAVVRSMFRTAGHIWGGRAPRITPHCVENSEQ</sequence>
<dbReference type="OrthoDB" id="5988153at2759"/>
<dbReference type="PANTHER" id="PTHR21301">
    <property type="entry name" value="REVERSE TRANSCRIPTASE"/>
    <property type="match status" value="1"/>
</dbReference>
<evidence type="ECO:0000313" key="2">
    <source>
        <dbReference type="Proteomes" id="UP000024635"/>
    </source>
</evidence>
<dbReference type="PANTHER" id="PTHR21301:SF10">
    <property type="entry name" value="REVERSE TRANSCRIPTASE DOMAIN-CONTAINING PROTEIN"/>
    <property type="match status" value="1"/>
</dbReference>
<protein>
    <recommendedName>
        <fullName evidence="3">Reverse transcriptase domain-containing protein</fullName>
    </recommendedName>
</protein>
<evidence type="ECO:0000313" key="1">
    <source>
        <dbReference type="EMBL" id="EYC37518.1"/>
    </source>
</evidence>
<dbReference type="AlphaFoldDB" id="A0A016WEU9"/>
<accession>A0A016WEU9</accession>
<proteinExistence type="predicted"/>